<accession>A0A1M5THJ8</accession>
<dbReference type="AlphaFoldDB" id="A0A1M5THJ8"/>
<keyword evidence="2" id="KW-1185">Reference proteome</keyword>
<evidence type="ECO:0000313" key="2">
    <source>
        <dbReference type="Proteomes" id="UP000184268"/>
    </source>
</evidence>
<protein>
    <submittedName>
        <fullName evidence="1">Uncharacterized protein</fullName>
    </submittedName>
</protein>
<reference evidence="1 2" key="1">
    <citation type="submission" date="2016-11" db="EMBL/GenBank/DDBJ databases">
        <authorList>
            <person name="Jaros S."/>
            <person name="Januszkiewicz K."/>
            <person name="Wedrychowicz H."/>
        </authorList>
    </citation>
    <scope>NUCLEOTIDE SEQUENCE [LARGE SCALE GENOMIC DNA]</scope>
    <source>
        <strain evidence="1 2">DSM 16917</strain>
    </source>
</reference>
<evidence type="ECO:0000313" key="1">
    <source>
        <dbReference type="EMBL" id="SHH50141.1"/>
    </source>
</evidence>
<dbReference type="STRING" id="299255.SAMN02745129_2146"/>
<gene>
    <name evidence="1" type="ORF">SAMN02745129_2146</name>
</gene>
<name>A0A1M5THJ8_9GAMM</name>
<proteinExistence type="predicted"/>
<organism evidence="1 2">
    <name type="scientific">Ferrimonas marina</name>
    <dbReference type="NCBI Taxonomy" id="299255"/>
    <lineage>
        <taxon>Bacteria</taxon>
        <taxon>Pseudomonadati</taxon>
        <taxon>Pseudomonadota</taxon>
        <taxon>Gammaproteobacteria</taxon>
        <taxon>Alteromonadales</taxon>
        <taxon>Ferrimonadaceae</taxon>
        <taxon>Ferrimonas</taxon>
    </lineage>
</organism>
<dbReference type="EMBL" id="FQXG01000003">
    <property type="protein sequence ID" value="SHH50141.1"/>
    <property type="molecule type" value="Genomic_DNA"/>
</dbReference>
<dbReference type="Proteomes" id="UP000184268">
    <property type="component" value="Unassembled WGS sequence"/>
</dbReference>
<sequence>MSFKPAVKPNHPGVLTQKISGAGSREHTQEVMVGKLWPGTNDTSILAQFRSPAIAAREANLVALLRASDLIKQAALGTKVPDELIYHCLYQAQASGQEAHPQVYDLEAVLRSVVGALGPFFGRKEQTLSHLHIAQAITGARGLSTRLATESDVKLALQNIRKSWPSKVRYQVAPGSVFFKLR</sequence>